<dbReference type="EMBL" id="JBHUML010000002">
    <property type="protein sequence ID" value="MFD2705210.1"/>
    <property type="molecule type" value="Genomic_DNA"/>
</dbReference>
<proteinExistence type="predicted"/>
<gene>
    <name evidence="1" type="ORF">ACFSUB_06990</name>
</gene>
<reference evidence="2" key="1">
    <citation type="journal article" date="2019" name="Int. J. Syst. Evol. Microbiol.">
        <title>The Global Catalogue of Microorganisms (GCM) 10K type strain sequencing project: providing services to taxonomists for standard genome sequencing and annotation.</title>
        <authorList>
            <consortium name="The Broad Institute Genomics Platform"/>
            <consortium name="The Broad Institute Genome Sequencing Center for Infectious Disease"/>
            <person name="Wu L."/>
            <person name="Ma J."/>
        </authorList>
    </citation>
    <scope>NUCLEOTIDE SEQUENCE [LARGE SCALE GENOMIC DNA]</scope>
    <source>
        <strain evidence="2">KCTC 33792</strain>
    </source>
</reference>
<evidence type="ECO:0000313" key="2">
    <source>
        <dbReference type="Proteomes" id="UP001597520"/>
    </source>
</evidence>
<sequence>MQQNPKLTKMLVKRLMKKHGLEQSMTELTEEEKSELREVIQECQDRVDQFISSGQINDESVEKEKK</sequence>
<protein>
    <recommendedName>
        <fullName evidence="3">Spore coat protein</fullName>
    </recommendedName>
</protein>
<dbReference type="Proteomes" id="UP001597520">
    <property type="component" value="Unassembled WGS sequence"/>
</dbReference>
<dbReference type="RefSeq" id="WP_380712471.1">
    <property type="nucleotide sequence ID" value="NZ_JBHUML010000002.1"/>
</dbReference>
<comment type="caution">
    <text evidence="1">The sequence shown here is derived from an EMBL/GenBank/DDBJ whole genome shotgun (WGS) entry which is preliminary data.</text>
</comment>
<keyword evidence="2" id="KW-1185">Reference proteome</keyword>
<name>A0ABW5T0F2_9BACI</name>
<accession>A0ABW5T0F2</accession>
<organism evidence="1 2">
    <name type="scientific">Salibacterium lacus</name>
    <dbReference type="NCBI Taxonomy" id="1898109"/>
    <lineage>
        <taxon>Bacteria</taxon>
        <taxon>Bacillati</taxon>
        <taxon>Bacillota</taxon>
        <taxon>Bacilli</taxon>
        <taxon>Bacillales</taxon>
        <taxon>Bacillaceae</taxon>
    </lineage>
</organism>
<evidence type="ECO:0008006" key="3">
    <source>
        <dbReference type="Google" id="ProtNLM"/>
    </source>
</evidence>
<evidence type="ECO:0000313" key="1">
    <source>
        <dbReference type="EMBL" id="MFD2705210.1"/>
    </source>
</evidence>